<proteinExistence type="predicted"/>
<gene>
    <name evidence="2" type="ORF">MANT1106_LOCUS21822</name>
</gene>
<evidence type="ECO:0000313" key="2">
    <source>
        <dbReference type="EMBL" id="CAD8722607.1"/>
    </source>
</evidence>
<evidence type="ECO:0000256" key="1">
    <source>
        <dbReference type="SAM" id="MobiDB-lite"/>
    </source>
</evidence>
<accession>A0A7S0XHD6</accession>
<dbReference type="AlphaFoldDB" id="A0A7S0XHD6"/>
<reference evidence="2" key="1">
    <citation type="submission" date="2021-01" db="EMBL/GenBank/DDBJ databases">
        <authorList>
            <person name="Corre E."/>
            <person name="Pelletier E."/>
            <person name="Niang G."/>
            <person name="Scheremetjew M."/>
            <person name="Finn R."/>
            <person name="Kale V."/>
            <person name="Holt S."/>
            <person name="Cochrane G."/>
            <person name="Meng A."/>
            <person name="Brown T."/>
            <person name="Cohen L."/>
        </authorList>
    </citation>
    <scope>NUCLEOTIDE SEQUENCE</scope>
    <source>
        <strain evidence="2">SL-175</strain>
    </source>
</reference>
<protein>
    <submittedName>
        <fullName evidence="2">Uncharacterized protein</fullName>
    </submittedName>
</protein>
<dbReference type="EMBL" id="HBFC01036689">
    <property type="protein sequence ID" value="CAD8722607.1"/>
    <property type="molecule type" value="Transcribed_RNA"/>
</dbReference>
<name>A0A7S0XHD6_9CHLO</name>
<feature type="region of interest" description="Disordered" evidence="1">
    <location>
        <begin position="198"/>
        <end position="261"/>
    </location>
</feature>
<organism evidence="2">
    <name type="scientific">Mantoniella antarctica</name>
    <dbReference type="NCBI Taxonomy" id="81844"/>
    <lineage>
        <taxon>Eukaryota</taxon>
        <taxon>Viridiplantae</taxon>
        <taxon>Chlorophyta</taxon>
        <taxon>Mamiellophyceae</taxon>
        <taxon>Mamiellales</taxon>
        <taxon>Mamiellaceae</taxon>
        <taxon>Mantoniella</taxon>
    </lineage>
</organism>
<sequence length="409" mass="43289">MEHEADDIGMRIMSRACFDPGAGPRLMRMLETHETHMKQLALDATAAGKEAHTLDDTVFRGLRTHPLNEERVRAMEQGMSAAVVTLENTNCGEYIRLLDRSLASRRLVPNEFPQNHARVLLPSSTWRAKFVNEVYVEKVNRPGGMMTRVVDGGSGRGEHRHASGAVGRFDGRRIQKLLSPSVSKQEYRAEQIAGLKEKEAADKEGRSWWGGRKGAGGAPGAMQRSAPAPGLAPVRGPGPQDLPQGRPRGTVQLSSSQGWKGPLRRAQETLAITNAAGAAAAAATTGTVAGAGGVAIGTEAAAAEATATKVAREGAKDVTRKVEEEAAAVATVAAAVAAAEAAAAVDPEDGFDFATLYQQRRYGHEARGAVRAAAKAGLLAIRSAATQQQLGEDLVRIQLTRSQEKGSNV</sequence>